<keyword evidence="2" id="KW-0203">Cytokinin biosynthesis</keyword>
<dbReference type="NCBIfam" id="TIGR00730">
    <property type="entry name" value="Rossman fold protein, TIGR00730 family"/>
    <property type="match status" value="1"/>
</dbReference>
<dbReference type="AlphaFoldDB" id="E5XPW5"/>
<reference evidence="3 4" key="1">
    <citation type="journal article" date="2011" name="Stand. Genomic Sci.">
        <title>High quality draft genome sequence of Segniliparus rugosus CDC 945(T)= (ATCC BAA-974(T)).</title>
        <authorList>
            <person name="Earl A.M."/>
            <person name="Desjardins C.A."/>
            <person name="Fitzgerald M.G."/>
            <person name="Arachchi H.M."/>
            <person name="Zeng Q."/>
            <person name="Mehta T."/>
            <person name="Griggs A."/>
            <person name="Birren B.W."/>
            <person name="Toney N.C."/>
            <person name="Carr J."/>
            <person name="Posey J."/>
            <person name="Butler W.R."/>
        </authorList>
    </citation>
    <scope>NUCLEOTIDE SEQUENCE [LARGE SCALE GENOMIC DNA]</scope>
    <source>
        <strain evidence="4">ATCC BAA-974 / DSM 45345 / CCUG 50838 / CIP 108380 / JCM 13579 / CDC 945</strain>
    </source>
</reference>
<protein>
    <recommendedName>
        <fullName evidence="2">Cytokinin riboside 5'-monophosphate phosphoribohydrolase</fullName>
        <ecNumber evidence="2">3.2.2.n1</ecNumber>
    </recommendedName>
</protein>
<comment type="catalytic activity">
    <reaction evidence="2">
        <text>9-ribosyl-trans-zeatin 5'-phosphate + H2O = trans-zeatin + D-ribose 5-phosphate</text>
        <dbReference type="Rhea" id="RHEA:48564"/>
        <dbReference type="ChEBI" id="CHEBI:15377"/>
        <dbReference type="ChEBI" id="CHEBI:16522"/>
        <dbReference type="ChEBI" id="CHEBI:78346"/>
        <dbReference type="ChEBI" id="CHEBI:87947"/>
        <dbReference type="EC" id="3.2.2.n1"/>
    </reaction>
</comment>
<dbReference type="GO" id="GO:0102682">
    <property type="term" value="F:cytokinin riboside 5'-monophosphate phosphoribohydrolase activity"/>
    <property type="evidence" value="ECO:0007669"/>
    <property type="project" value="RHEA"/>
</dbReference>
<dbReference type="SUPFAM" id="SSF102405">
    <property type="entry name" value="MCP/YpsA-like"/>
    <property type="match status" value="1"/>
</dbReference>
<comment type="caution">
    <text evidence="3">The sequence shown here is derived from an EMBL/GenBank/DDBJ whole genome shotgun (WGS) entry which is preliminary data.</text>
</comment>
<keyword evidence="2" id="KW-0378">Hydrolase</keyword>
<dbReference type="InterPro" id="IPR031100">
    <property type="entry name" value="LOG_fam"/>
</dbReference>
<dbReference type="GO" id="GO:0005829">
    <property type="term" value="C:cytosol"/>
    <property type="evidence" value="ECO:0007669"/>
    <property type="project" value="TreeGrafter"/>
</dbReference>
<dbReference type="PANTHER" id="PTHR31223">
    <property type="entry name" value="LOG FAMILY PROTEIN YJL055W"/>
    <property type="match status" value="1"/>
</dbReference>
<evidence type="ECO:0000256" key="1">
    <source>
        <dbReference type="ARBA" id="ARBA00006763"/>
    </source>
</evidence>
<keyword evidence="4" id="KW-1185">Reference proteome</keyword>
<dbReference type="Pfam" id="PF03641">
    <property type="entry name" value="Lysine_decarbox"/>
    <property type="match status" value="1"/>
</dbReference>
<evidence type="ECO:0000313" key="3">
    <source>
        <dbReference type="EMBL" id="EFV13616.1"/>
    </source>
</evidence>
<evidence type="ECO:0000313" key="4">
    <source>
        <dbReference type="Proteomes" id="UP000004816"/>
    </source>
</evidence>
<comment type="similarity">
    <text evidence="1 2">Belongs to the LOG family.</text>
</comment>
<dbReference type="Proteomes" id="UP000004816">
    <property type="component" value="Unassembled WGS sequence"/>
</dbReference>
<dbReference type="OrthoDB" id="9801098at2"/>
<comment type="catalytic activity">
    <reaction evidence="2">
        <text>N(6)-(dimethylallyl)adenosine 5'-phosphate + H2O = N(6)-dimethylallyladenine + D-ribose 5-phosphate</text>
        <dbReference type="Rhea" id="RHEA:48560"/>
        <dbReference type="ChEBI" id="CHEBI:15377"/>
        <dbReference type="ChEBI" id="CHEBI:17660"/>
        <dbReference type="ChEBI" id="CHEBI:57526"/>
        <dbReference type="ChEBI" id="CHEBI:78346"/>
        <dbReference type="EC" id="3.2.2.n1"/>
    </reaction>
</comment>
<dbReference type="eggNOG" id="COG1611">
    <property type="taxonomic scope" value="Bacteria"/>
</dbReference>
<gene>
    <name evidence="3" type="ORF">HMPREF9336_01537</name>
</gene>
<dbReference type="InterPro" id="IPR005269">
    <property type="entry name" value="LOG"/>
</dbReference>
<proteinExistence type="inferred from homology"/>
<dbReference type="Gene3D" id="3.40.50.450">
    <property type="match status" value="1"/>
</dbReference>
<accession>E5XPW5</accession>
<dbReference type="PANTHER" id="PTHR31223:SF70">
    <property type="entry name" value="LOG FAMILY PROTEIN YJL055W"/>
    <property type="match status" value="1"/>
</dbReference>
<name>E5XPW5_SEGRC</name>
<organism evidence="3 4">
    <name type="scientific">Segniliparus rugosus (strain ATCC BAA-974 / DSM 45345 / CCUG 50838 / CIP 108380 / JCM 13579 / CDC 945)</name>
    <dbReference type="NCBI Taxonomy" id="679197"/>
    <lineage>
        <taxon>Bacteria</taxon>
        <taxon>Bacillati</taxon>
        <taxon>Actinomycetota</taxon>
        <taxon>Actinomycetes</taxon>
        <taxon>Mycobacteriales</taxon>
        <taxon>Segniliparaceae</taxon>
        <taxon>Segniliparus</taxon>
    </lineage>
</organism>
<dbReference type="EC" id="3.2.2.n1" evidence="2"/>
<dbReference type="RefSeq" id="WP_007469146.1">
    <property type="nucleotide sequence ID" value="NZ_KI391953.1"/>
</dbReference>
<dbReference type="HOGENOM" id="CLU_058336_4_2_11"/>
<dbReference type="STRING" id="679197.HMPREF9336_01537"/>
<evidence type="ECO:0000256" key="2">
    <source>
        <dbReference type="RuleBase" id="RU363015"/>
    </source>
</evidence>
<dbReference type="EMBL" id="ACZI02000001">
    <property type="protein sequence ID" value="EFV13616.1"/>
    <property type="molecule type" value="Genomic_DNA"/>
</dbReference>
<dbReference type="GO" id="GO:0009691">
    <property type="term" value="P:cytokinin biosynthetic process"/>
    <property type="evidence" value="ECO:0007669"/>
    <property type="project" value="UniProtKB-UniRule"/>
</dbReference>
<sequence>MKVAVYCGASAGIDPAYAQAAADFASGLARAGAEIVYGGGHKGLMGVVADAALAEGGKVHGVIPTSLVDKELAHQTLTTQRVVDTMYQRKELMLELSDAAVALPGGLGTLDELFDVWGSAQLALHPKPVGVLNVNGFWTSMLTAVRGMQEAGFIAERSYDLLIVAESSEDYLRQVGDFAHPGGRWQ</sequence>